<evidence type="ECO:0000256" key="1">
    <source>
        <dbReference type="SAM" id="SignalP"/>
    </source>
</evidence>
<dbReference type="Proteomes" id="UP000326060">
    <property type="component" value="Unassembled WGS sequence"/>
</dbReference>
<evidence type="ECO:0000313" key="2">
    <source>
        <dbReference type="EMBL" id="KAA8817818.1"/>
    </source>
</evidence>
<accession>A0A5M9ZFI8</accession>
<keyword evidence="1" id="KW-0732">Signal</keyword>
<dbReference type="Gene3D" id="3.40.50.2300">
    <property type="match status" value="1"/>
</dbReference>
<comment type="caution">
    <text evidence="2">The sequence shown here is derived from an EMBL/GenBank/DDBJ whole genome shotgun (WGS) entry which is preliminary data.</text>
</comment>
<proteinExistence type="predicted"/>
<dbReference type="AlphaFoldDB" id="A0A5M9ZFI8"/>
<feature type="signal peptide" evidence="1">
    <location>
        <begin position="1"/>
        <end position="26"/>
    </location>
</feature>
<evidence type="ECO:0000313" key="3">
    <source>
        <dbReference type="Proteomes" id="UP000326060"/>
    </source>
</evidence>
<dbReference type="EMBL" id="RZJP01000001">
    <property type="protein sequence ID" value="KAA8817818.1"/>
    <property type="molecule type" value="Genomic_DNA"/>
</dbReference>
<protein>
    <submittedName>
        <fullName evidence="2">Sugar ABC transporter substrate-binding protein</fullName>
    </submittedName>
</protein>
<feature type="chain" id="PRO_5024296114" evidence="1">
    <location>
        <begin position="27"/>
        <end position="187"/>
    </location>
</feature>
<sequence>MARRLAGLVTCAAACLALTACTPAGKAVGDTQTKQPEVAHVGIQRNEARIALVGSPTAAADEPVLDAMGDVDIQTVYVSAKDAKDPDAVMRQGVRDMVDRVVNLIVVSDLDVSADALGWDAALGSAREAGIPVALLNPVHAPDDATLYAATLVLNDRAADAVRIDDAMMTVLNDEPHERQIVVTTLR</sequence>
<organism evidence="2 3">
    <name type="scientific">Bifidobacterium callitrichos</name>
    <dbReference type="NCBI Taxonomy" id="762209"/>
    <lineage>
        <taxon>Bacteria</taxon>
        <taxon>Bacillati</taxon>
        <taxon>Actinomycetota</taxon>
        <taxon>Actinomycetes</taxon>
        <taxon>Bifidobacteriales</taxon>
        <taxon>Bifidobacteriaceae</taxon>
        <taxon>Bifidobacterium</taxon>
    </lineage>
</organism>
<gene>
    <name evidence="2" type="ORF">EMB92_00350</name>
</gene>
<dbReference type="PROSITE" id="PS51257">
    <property type="entry name" value="PROKAR_LIPOPROTEIN"/>
    <property type="match status" value="1"/>
</dbReference>
<name>A0A5M9ZFI8_9BIFI</name>
<reference evidence="2 3" key="1">
    <citation type="journal article" date="2019" name="Syst. Appl. Microbiol.">
        <title>Characterization of Bifidobacterium species in feaces of the Egyptian fruit bat: Description of B. vespertilionis sp. nov. and B. rousetti sp. nov.</title>
        <authorList>
            <person name="Modesto M."/>
            <person name="Satti M."/>
            <person name="Watanabe K."/>
            <person name="Puglisi E."/>
            <person name="Morelli L."/>
            <person name="Huang C.-H."/>
            <person name="Liou J.-S."/>
            <person name="Miyashita M."/>
            <person name="Tamura T."/>
            <person name="Saito S."/>
            <person name="Mori K."/>
            <person name="Huang L."/>
            <person name="Sciavilla P."/>
            <person name="Sandri C."/>
            <person name="Spiezio C."/>
            <person name="Vitali F."/>
            <person name="Cavalieri D."/>
            <person name="Perpetuini G."/>
            <person name="Tofalo R."/>
            <person name="Bonetti A."/>
            <person name="Arita M."/>
            <person name="Mattarelli P."/>
        </authorList>
    </citation>
    <scope>NUCLEOTIDE SEQUENCE [LARGE SCALE GENOMIC DNA]</scope>
    <source>
        <strain evidence="2 3">RST27</strain>
    </source>
</reference>